<sequence length="144" mass="16400">MKKSKKLLCLLLTFLLVLTSISFSPAKVKAESDDYTDDYVFGEKDFFSASDTPNDKDMTFTATEDGLYSVRIKTIEGFNNLSVAKDADGNEIKPYARDYRIGDRTRIDYYQLKKGQVFTVRFTLHANSSVLIIADIVREIKKDD</sequence>
<organism evidence="2 3">
    <name type="scientific">Eubacterium album</name>
    <dbReference type="NCBI Taxonomy" id="2978477"/>
    <lineage>
        <taxon>Bacteria</taxon>
        <taxon>Bacillati</taxon>
        <taxon>Bacillota</taxon>
        <taxon>Clostridia</taxon>
        <taxon>Eubacteriales</taxon>
        <taxon>Eubacteriaceae</taxon>
        <taxon>Eubacterium</taxon>
    </lineage>
</organism>
<accession>A0ABT2LXU1</accession>
<reference evidence="2" key="1">
    <citation type="submission" date="2022-09" db="EMBL/GenBank/DDBJ databases">
        <title>Eubacterium sp. LFL-14 isolated from human feces.</title>
        <authorList>
            <person name="Liu F."/>
        </authorList>
    </citation>
    <scope>NUCLEOTIDE SEQUENCE</scope>
    <source>
        <strain evidence="2">LFL-14</strain>
    </source>
</reference>
<keyword evidence="3" id="KW-1185">Reference proteome</keyword>
<evidence type="ECO:0000313" key="3">
    <source>
        <dbReference type="Proteomes" id="UP001431199"/>
    </source>
</evidence>
<dbReference type="RefSeq" id="WP_260978376.1">
    <property type="nucleotide sequence ID" value="NZ_JAODBU010000003.1"/>
</dbReference>
<protein>
    <submittedName>
        <fullName evidence="2">Uncharacterized protein</fullName>
    </submittedName>
</protein>
<dbReference type="Proteomes" id="UP001431199">
    <property type="component" value="Unassembled WGS sequence"/>
</dbReference>
<comment type="caution">
    <text evidence="2">The sequence shown here is derived from an EMBL/GenBank/DDBJ whole genome shotgun (WGS) entry which is preliminary data.</text>
</comment>
<gene>
    <name evidence="2" type="ORF">N5B56_03280</name>
</gene>
<evidence type="ECO:0000256" key="1">
    <source>
        <dbReference type="SAM" id="SignalP"/>
    </source>
</evidence>
<evidence type="ECO:0000313" key="2">
    <source>
        <dbReference type="EMBL" id="MCT7398111.1"/>
    </source>
</evidence>
<dbReference type="EMBL" id="JAODBU010000003">
    <property type="protein sequence ID" value="MCT7398111.1"/>
    <property type="molecule type" value="Genomic_DNA"/>
</dbReference>
<feature type="signal peptide" evidence="1">
    <location>
        <begin position="1"/>
        <end position="26"/>
    </location>
</feature>
<proteinExistence type="predicted"/>
<keyword evidence="1" id="KW-0732">Signal</keyword>
<name>A0ABT2LXU1_9FIRM</name>
<feature type="chain" id="PRO_5046195835" evidence="1">
    <location>
        <begin position="27"/>
        <end position="144"/>
    </location>
</feature>